<organism evidence="2 3">
    <name type="scientific">Ceraceosorus bombacis</name>
    <dbReference type="NCBI Taxonomy" id="401625"/>
    <lineage>
        <taxon>Eukaryota</taxon>
        <taxon>Fungi</taxon>
        <taxon>Dikarya</taxon>
        <taxon>Basidiomycota</taxon>
        <taxon>Ustilaginomycotina</taxon>
        <taxon>Exobasidiomycetes</taxon>
        <taxon>Ceraceosorales</taxon>
        <taxon>Ceraceosoraceae</taxon>
        <taxon>Ceraceosorus</taxon>
    </lineage>
</organism>
<dbReference type="AlphaFoldDB" id="A0A0N7LAG8"/>
<protein>
    <submittedName>
        <fullName evidence="2">Uncharacterized protein</fullName>
    </submittedName>
</protein>
<feature type="region of interest" description="Disordered" evidence="1">
    <location>
        <begin position="27"/>
        <end position="52"/>
    </location>
</feature>
<evidence type="ECO:0000256" key="1">
    <source>
        <dbReference type="SAM" id="MobiDB-lite"/>
    </source>
</evidence>
<accession>A0A0N7LAG8</accession>
<evidence type="ECO:0000313" key="2">
    <source>
        <dbReference type="EMBL" id="CEH16546.1"/>
    </source>
</evidence>
<proteinExistence type="predicted"/>
<reference evidence="2 3" key="1">
    <citation type="submission" date="2014-09" db="EMBL/GenBank/DDBJ databases">
        <authorList>
            <person name="Magalhaes I.L.F."/>
            <person name="Oliveira U."/>
            <person name="Santos F.R."/>
            <person name="Vidigal T.H.D.A."/>
            <person name="Brescovit A.D."/>
            <person name="Santos A.J."/>
        </authorList>
    </citation>
    <scope>NUCLEOTIDE SEQUENCE [LARGE SCALE GENOMIC DNA]</scope>
</reference>
<keyword evidence="3" id="KW-1185">Reference proteome</keyword>
<name>A0A0N7LAG8_9BASI</name>
<sequence length="91" mass="10430">MHTVHSATCQVSSMKTCHLVGSIESSPDEVLPFPEAPQRSSKQHRTRSSHAESKLTPCRFVLVLDRLRRLPCPRIGACYEEDRRSKRLLTW</sequence>
<dbReference type="Proteomes" id="UP000054845">
    <property type="component" value="Unassembled WGS sequence"/>
</dbReference>
<evidence type="ECO:0000313" key="3">
    <source>
        <dbReference type="Proteomes" id="UP000054845"/>
    </source>
</evidence>
<dbReference type="EMBL" id="CCYA01000318">
    <property type="protein sequence ID" value="CEH16546.1"/>
    <property type="molecule type" value="Genomic_DNA"/>
</dbReference>